<keyword evidence="3" id="KW-1185">Reference proteome</keyword>
<dbReference type="Proteomes" id="UP000559987">
    <property type="component" value="Unassembled WGS sequence"/>
</dbReference>
<dbReference type="SUPFAM" id="SSF109604">
    <property type="entry name" value="HD-domain/PDEase-like"/>
    <property type="match status" value="1"/>
</dbReference>
<reference evidence="2 3" key="1">
    <citation type="submission" date="2020-08" db="EMBL/GenBank/DDBJ databases">
        <title>Genomic Encyclopedia of Type Strains, Phase III (KMG-III): the genomes of soil and plant-associated and newly described type strains.</title>
        <authorList>
            <person name="Whitman W."/>
        </authorList>
    </citation>
    <scope>NUCLEOTIDE SEQUENCE [LARGE SCALE GENOMIC DNA]</scope>
    <source>
        <strain evidence="2 3">CECT 8571</strain>
    </source>
</reference>
<evidence type="ECO:0000259" key="1">
    <source>
        <dbReference type="PROSITE" id="PS51833"/>
    </source>
</evidence>
<sequence length="286" mass="31989">METSARGSDYQIYRQVISQVMQNQEQLPSLPSITLQLRAALRDANCSPARLTQMVMQDPSLAAMIMKTANSALYTRPAQAHTLSDAMRMLGTETLHDLVMFHSVKSLFVMRTPGLKKLFVLGWQRQAQKTAVCILLTHLTHFKPAYLPVTACFLGELGSLAVLSAFKDQAQVPNVTDYIALCKEFNKPLATVLMRKWQLDTLYIDITRQTGDWTLNTGPVLTPQDLVHLALYHALSLFSKVDDLPPLTAMQAYEKLPDALKPLDKKGLLACVSERENAIREYLGQV</sequence>
<dbReference type="PANTHER" id="PTHR33525:SF3">
    <property type="entry name" value="RIBONUCLEASE Y"/>
    <property type="match status" value="1"/>
</dbReference>
<dbReference type="RefSeq" id="WP_183910505.1">
    <property type="nucleotide sequence ID" value="NZ_JACHXZ010000003.1"/>
</dbReference>
<dbReference type="PROSITE" id="PS51833">
    <property type="entry name" value="HDOD"/>
    <property type="match status" value="1"/>
</dbReference>
<protein>
    <submittedName>
        <fullName evidence="2">HD-like signal output (HDOD) protein</fullName>
    </submittedName>
</protein>
<dbReference type="AlphaFoldDB" id="A0A839ULF7"/>
<evidence type="ECO:0000313" key="2">
    <source>
        <dbReference type="EMBL" id="MBB3169004.1"/>
    </source>
</evidence>
<proteinExistence type="predicted"/>
<comment type="caution">
    <text evidence="2">The sequence shown here is derived from an EMBL/GenBank/DDBJ whole genome shotgun (WGS) entry which is preliminary data.</text>
</comment>
<dbReference type="Gene3D" id="1.10.3210.10">
    <property type="entry name" value="Hypothetical protein af1432"/>
    <property type="match status" value="1"/>
</dbReference>
<name>A0A839ULF7_9GAMM</name>
<evidence type="ECO:0000313" key="3">
    <source>
        <dbReference type="Proteomes" id="UP000559987"/>
    </source>
</evidence>
<dbReference type="Pfam" id="PF08668">
    <property type="entry name" value="HDOD"/>
    <property type="match status" value="1"/>
</dbReference>
<accession>A0A839ULF7</accession>
<feature type="domain" description="HDOD" evidence="1">
    <location>
        <begin position="27"/>
        <end position="213"/>
    </location>
</feature>
<organism evidence="2 3">
    <name type="scientific">Simiduia aestuariiviva</name>
    <dbReference type="NCBI Taxonomy" id="1510459"/>
    <lineage>
        <taxon>Bacteria</taxon>
        <taxon>Pseudomonadati</taxon>
        <taxon>Pseudomonadota</taxon>
        <taxon>Gammaproteobacteria</taxon>
        <taxon>Cellvibrionales</taxon>
        <taxon>Cellvibrionaceae</taxon>
        <taxon>Simiduia</taxon>
    </lineage>
</organism>
<dbReference type="PANTHER" id="PTHR33525">
    <property type="match status" value="1"/>
</dbReference>
<dbReference type="EMBL" id="JACHXZ010000003">
    <property type="protein sequence ID" value="MBB3169004.1"/>
    <property type="molecule type" value="Genomic_DNA"/>
</dbReference>
<gene>
    <name evidence="2" type="ORF">FHS30_002212</name>
</gene>
<dbReference type="InterPro" id="IPR013976">
    <property type="entry name" value="HDOD"/>
</dbReference>
<dbReference type="InterPro" id="IPR052340">
    <property type="entry name" value="RNase_Y/CdgJ"/>
</dbReference>